<dbReference type="SUPFAM" id="SSF54518">
    <property type="entry name" value="Tubby C-terminal domain-like"/>
    <property type="match status" value="1"/>
</dbReference>
<gene>
    <name evidence="2" type="ORF">EJB05_03854</name>
</gene>
<comment type="caution">
    <text evidence="2">The sequence shown here is derived from an EMBL/GenBank/DDBJ whole genome shotgun (WGS) entry which is preliminary data.</text>
</comment>
<dbReference type="OrthoDB" id="97518at2759"/>
<dbReference type="InterPro" id="IPR007612">
    <property type="entry name" value="LOR"/>
</dbReference>
<accession>A0A5J9W8V8</accession>
<dbReference type="PANTHER" id="PTHR31087">
    <property type="match status" value="1"/>
</dbReference>
<dbReference type="PANTHER" id="PTHR31087:SF94">
    <property type="entry name" value="EXPRESSED PROTEIN"/>
    <property type="match status" value="1"/>
</dbReference>
<sequence>MAAPAPALAAPPPATVVVVDARFCTPAATAFAVTKTISVTGRDFTVTDAGGAAVMQVEAEVFAFLRRSVLLDVGGGERRAVLTMRDAGLFTGAQWDVFRGDSTSQRNKFIYAVSVVGLPDQDALCFDLKSNGFRSVPR</sequence>
<evidence type="ECO:0000313" key="2">
    <source>
        <dbReference type="EMBL" id="TVU44413.1"/>
    </source>
</evidence>
<dbReference type="InterPro" id="IPR025659">
    <property type="entry name" value="Tubby-like_C"/>
</dbReference>
<feature type="non-terminal residue" evidence="2">
    <location>
        <position position="1"/>
    </location>
</feature>
<dbReference type="Pfam" id="PF04525">
    <property type="entry name" value="LOR"/>
    <property type="match status" value="1"/>
</dbReference>
<dbReference type="InterPro" id="IPR038595">
    <property type="entry name" value="LOR_sf"/>
</dbReference>
<evidence type="ECO:0000256" key="1">
    <source>
        <dbReference type="ARBA" id="ARBA00005437"/>
    </source>
</evidence>
<dbReference type="AlphaFoldDB" id="A0A5J9W8V8"/>
<keyword evidence="3" id="KW-1185">Reference proteome</keyword>
<dbReference type="Proteomes" id="UP000324897">
    <property type="component" value="Chromosome 5"/>
</dbReference>
<name>A0A5J9W8V8_9POAL</name>
<comment type="similarity">
    <text evidence="1">Belongs to the LOR family.</text>
</comment>
<reference evidence="2 3" key="1">
    <citation type="journal article" date="2019" name="Sci. Rep.">
        <title>A high-quality genome of Eragrostis curvula grass provides insights into Poaceae evolution and supports new strategies to enhance forage quality.</title>
        <authorList>
            <person name="Carballo J."/>
            <person name="Santos B.A.C.M."/>
            <person name="Zappacosta D."/>
            <person name="Garbus I."/>
            <person name="Selva J.P."/>
            <person name="Gallo C.A."/>
            <person name="Diaz A."/>
            <person name="Albertini E."/>
            <person name="Caccamo M."/>
            <person name="Echenique V."/>
        </authorList>
    </citation>
    <scope>NUCLEOTIDE SEQUENCE [LARGE SCALE GENOMIC DNA]</scope>
    <source>
        <strain evidence="3">cv. Victoria</strain>
        <tissue evidence="2">Leaf</tissue>
    </source>
</reference>
<organism evidence="2 3">
    <name type="scientific">Eragrostis curvula</name>
    <name type="common">weeping love grass</name>
    <dbReference type="NCBI Taxonomy" id="38414"/>
    <lineage>
        <taxon>Eukaryota</taxon>
        <taxon>Viridiplantae</taxon>
        <taxon>Streptophyta</taxon>
        <taxon>Embryophyta</taxon>
        <taxon>Tracheophyta</taxon>
        <taxon>Spermatophyta</taxon>
        <taxon>Magnoliopsida</taxon>
        <taxon>Liliopsida</taxon>
        <taxon>Poales</taxon>
        <taxon>Poaceae</taxon>
        <taxon>PACMAD clade</taxon>
        <taxon>Chloridoideae</taxon>
        <taxon>Eragrostideae</taxon>
        <taxon>Eragrostidinae</taxon>
        <taxon>Eragrostis</taxon>
    </lineage>
</organism>
<dbReference type="EMBL" id="RWGY01000004">
    <property type="protein sequence ID" value="TVU44413.1"/>
    <property type="molecule type" value="Genomic_DNA"/>
</dbReference>
<proteinExistence type="inferred from homology"/>
<evidence type="ECO:0000313" key="3">
    <source>
        <dbReference type="Proteomes" id="UP000324897"/>
    </source>
</evidence>
<dbReference type="Gramene" id="TVU44413">
    <property type="protein sequence ID" value="TVU44413"/>
    <property type="gene ID" value="EJB05_03854"/>
</dbReference>
<protein>
    <submittedName>
        <fullName evidence="2">Uncharacterized protein</fullName>
    </submittedName>
</protein>
<dbReference type="Gene3D" id="2.40.160.200">
    <property type="entry name" value="LURP1-related"/>
    <property type="match status" value="1"/>
</dbReference>